<dbReference type="GO" id="GO:0035925">
    <property type="term" value="F:mRNA 3'-UTR AU-rich region binding"/>
    <property type="evidence" value="ECO:0007669"/>
    <property type="project" value="TreeGrafter"/>
</dbReference>
<evidence type="ECO:0000259" key="3">
    <source>
        <dbReference type="SMART" id="SM00829"/>
    </source>
</evidence>
<evidence type="ECO:0000256" key="1">
    <source>
        <dbReference type="ARBA" id="ARBA00022857"/>
    </source>
</evidence>
<gene>
    <name evidence="4" type="ORF">B4N89_23980</name>
</gene>
<accession>A0A1T3P3S4</accession>
<dbReference type="SUPFAM" id="SSF50129">
    <property type="entry name" value="GroES-like"/>
    <property type="match status" value="1"/>
</dbReference>
<keyword evidence="2" id="KW-0560">Oxidoreductase</keyword>
<dbReference type="PANTHER" id="PTHR48106">
    <property type="entry name" value="QUINONE OXIDOREDUCTASE PIG3-RELATED"/>
    <property type="match status" value="1"/>
</dbReference>
<dbReference type="InterPro" id="IPR036291">
    <property type="entry name" value="NAD(P)-bd_dom_sf"/>
</dbReference>
<sequence>MRAMRLNEFGPAENLRFEELATPEPGPGEVRIAVAAAGVHLVDVMLRTGRVEGPFPAPELPTTLGREVAGTVDAVGAGVDPTLVGRRVVAHLGNRGGGYAEFAIVDDQALLSLPDDLGAEVAVAMVGTGRTAMGILEVAAIGPEDVVLVTAAAGGLGTLLVQAAHRLGAAVIGAAGGPAKVEAVAKIGVDLAVDYNAADWADRVREGFGERPVTVLLESVGGEIGRTGLDLVRRGGRVVTYGWSSGAAIADLDEVAEAAGVSVENPLGPRMMNRPGGIKALAEQALAAAAAGELTPAVTTFALAEAAAAHTALSDRQTVGKVVLIP</sequence>
<organism evidence="4 5">
    <name type="scientific">Embleya scabrispora</name>
    <dbReference type="NCBI Taxonomy" id="159449"/>
    <lineage>
        <taxon>Bacteria</taxon>
        <taxon>Bacillati</taxon>
        <taxon>Actinomycetota</taxon>
        <taxon>Actinomycetes</taxon>
        <taxon>Kitasatosporales</taxon>
        <taxon>Streptomycetaceae</taxon>
        <taxon>Embleya</taxon>
    </lineage>
</organism>
<proteinExistence type="predicted"/>
<dbReference type="Gene3D" id="3.40.50.720">
    <property type="entry name" value="NAD(P)-binding Rossmann-like Domain"/>
    <property type="match status" value="1"/>
</dbReference>
<dbReference type="AlphaFoldDB" id="A0A1T3P3S4"/>
<dbReference type="EMBL" id="MWQN01000001">
    <property type="protein sequence ID" value="OPC83592.1"/>
    <property type="molecule type" value="Genomic_DNA"/>
</dbReference>
<dbReference type="Pfam" id="PF00107">
    <property type="entry name" value="ADH_zinc_N"/>
    <property type="match status" value="1"/>
</dbReference>
<dbReference type="OrthoDB" id="5195079at2"/>
<keyword evidence="5" id="KW-1185">Reference proteome</keyword>
<dbReference type="GO" id="GO:0070402">
    <property type="term" value="F:NADPH binding"/>
    <property type="evidence" value="ECO:0007669"/>
    <property type="project" value="TreeGrafter"/>
</dbReference>
<evidence type="ECO:0000313" key="5">
    <source>
        <dbReference type="Proteomes" id="UP000190037"/>
    </source>
</evidence>
<keyword evidence="1" id="KW-0521">NADP</keyword>
<dbReference type="InterPro" id="IPR013149">
    <property type="entry name" value="ADH-like_C"/>
</dbReference>
<comment type="caution">
    <text evidence="4">The sequence shown here is derived from an EMBL/GenBank/DDBJ whole genome shotgun (WGS) entry which is preliminary data.</text>
</comment>
<dbReference type="STRING" id="159449.B4N89_23980"/>
<dbReference type="Pfam" id="PF08240">
    <property type="entry name" value="ADH_N"/>
    <property type="match status" value="1"/>
</dbReference>
<dbReference type="InterPro" id="IPR011032">
    <property type="entry name" value="GroES-like_sf"/>
</dbReference>
<dbReference type="InterPro" id="IPR013154">
    <property type="entry name" value="ADH-like_N"/>
</dbReference>
<feature type="domain" description="Enoyl reductase (ER)" evidence="3">
    <location>
        <begin position="10"/>
        <end position="324"/>
    </location>
</feature>
<evidence type="ECO:0000256" key="2">
    <source>
        <dbReference type="ARBA" id="ARBA00023002"/>
    </source>
</evidence>
<dbReference type="GO" id="GO:0003960">
    <property type="term" value="F:quinone reductase (NADPH) activity"/>
    <property type="evidence" value="ECO:0007669"/>
    <property type="project" value="TreeGrafter"/>
</dbReference>
<dbReference type="SUPFAM" id="SSF51735">
    <property type="entry name" value="NAD(P)-binding Rossmann-fold domains"/>
    <property type="match status" value="1"/>
</dbReference>
<dbReference type="InterPro" id="IPR020843">
    <property type="entry name" value="ER"/>
</dbReference>
<reference evidence="4 5" key="1">
    <citation type="submission" date="2017-03" db="EMBL/GenBank/DDBJ databases">
        <title>Draft genome sequence of Streptomyces scabrisporus NF3, endophyte isolated from Amphipterygium adstringens.</title>
        <authorList>
            <person name="Vazquez M."/>
            <person name="Ceapa C.D."/>
            <person name="Rodriguez Luna D."/>
            <person name="Sanchez Esquivel S."/>
        </authorList>
    </citation>
    <scope>NUCLEOTIDE SEQUENCE [LARGE SCALE GENOMIC DNA]</scope>
    <source>
        <strain evidence="4 5">NF3</strain>
    </source>
</reference>
<evidence type="ECO:0000313" key="4">
    <source>
        <dbReference type="EMBL" id="OPC83592.1"/>
    </source>
</evidence>
<name>A0A1T3P3S4_9ACTN</name>
<dbReference type="Proteomes" id="UP000190037">
    <property type="component" value="Unassembled WGS sequence"/>
</dbReference>
<dbReference type="Gene3D" id="3.90.180.10">
    <property type="entry name" value="Medium-chain alcohol dehydrogenases, catalytic domain"/>
    <property type="match status" value="1"/>
</dbReference>
<dbReference type="SMART" id="SM00829">
    <property type="entry name" value="PKS_ER"/>
    <property type="match status" value="1"/>
</dbReference>
<dbReference type="GO" id="GO:0005829">
    <property type="term" value="C:cytosol"/>
    <property type="evidence" value="ECO:0007669"/>
    <property type="project" value="TreeGrafter"/>
</dbReference>
<dbReference type="RefSeq" id="WP_078977874.1">
    <property type="nucleotide sequence ID" value="NZ_MWQN01000001.1"/>
</dbReference>
<protein>
    <submittedName>
        <fullName evidence="4">Oxidoreductase</fullName>
    </submittedName>
</protein>
<dbReference type="PANTHER" id="PTHR48106:SF13">
    <property type="entry name" value="QUINONE OXIDOREDUCTASE-RELATED"/>
    <property type="match status" value="1"/>
</dbReference>